<keyword evidence="4" id="KW-1185">Reference proteome</keyword>
<comment type="caution">
    <text evidence="3">The sequence shown here is derived from an EMBL/GenBank/DDBJ whole genome shotgun (WGS) entry which is preliminary data.</text>
</comment>
<evidence type="ECO:0000259" key="2">
    <source>
        <dbReference type="Pfam" id="PF20789"/>
    </source>
</evidence>
<evidence type="ECO:0000259" key="1">
    <source>
        <dbReference type="Pfam" id="PF13622"/>
    </source>
</evidence>
<reference evidence="4" key="1">
    <citation type="journal article" date="2019" name="Int. J. Syst. Evol. Microbiol.">
        <title>The Global Catalogue of Microorganisms (GCM) 10K type strain sequencing project: providing services to taxonomists for standard genome sequencing and annotation.</title>
        <authorList>
            <consortium name="The Broad Institute Genomics Platform"/>
            <consortium name="The Broad Institute Genome Sequencing Center for Infectious Disease"/>
            <person name="Wu L."/>
            <person name="Ma J."/>
        </authorList>
    </citation>
    <scope>NUCLEOTIDE SEQUENCE [LARGE SCALE GENOMIC DNA]</scope>
    <source>
        <strain evidence="4">JCM 17458</strain>
    </source>
</reference>
<evidence type="ECO:0000313" key="3">
    <source>
        <dbReference type="EMBL" id="GAA4283868.1"/>
    </source>
</evidence>
<evidence type="ECO:0000313" key="4">
    <source>
        <dbReference type="Proteomes" id="UP001501586"/>
    </source>
</evidence>
<accession>A0ABP8EIV5</accession>
<feature type="domain" description="Acyl-CoA thioesterase-like N-terminal HotDog" evidence="1">
    <location>
        <begin position="39"/>
        <end position="120"/>
    </location>
</feature>
<dbReference type="Proteomes" id="UP001501586">
    <property type="component" value="Unassembled WGS sequence"/>
</dbReference>
<dbReference type="PANTHER" id="PTHR38110:SF1">
    <property type="entry name" value="THIOESTERASE DOMAIN-CONTAINING PROTEIN"/>
    <property type="match status" value="1"/>
</dbReference>
<dbReference type="EMBL" id="BAABAZ010000005">
    <property type="protein sequence ID" value="GAA4283868.1"/>
    <property type="molecule type" value="Genomic_DNA"/>
</dbReference>
<dbReference type="Gene3D" id="2.40.160.210">
    <property type="entry name" value="Acyl-CoA thioesterase, double hotdog domain"/>
    <property type="match status" value="1"/>
</dbReference>
<name>A0ABP8EIV5_9MICO</name>
<dbReference type="PANTHER" id="PTHR38110">
    <property type="entry name" value="CHROMOSOME 23, WHOLE GENOME SHOTGUN SEQUENCE"/>
    <property type="match status" value="1"/>
</dbReference>
<dbReference type="InterPro" id="IPR049450">
    <property type="entry name" value="ACOT8-like_C"/>
</dbReference>
<dbReference type="InterPro" id="IPR049449">
    <property type="entry name" value="TesB_ACOT8-like_N"/>
</dbReference>
<dbReference type="Pfam" id="PF20789">
    <property type="entry name" value="4HBT_3C"/>
    <property type="match status" value="1"/>
</dbReference>
<feature type="domain" description="Acyl-CoA thioesterase-like C-terminal" evidence="2">
    <location>
        <begin position="152"/>
        <end position="284"/>
    </location>
</feature>
<dbReference type="RefSeq" id="WP_236863948.1">
    <property type="nucleotide sequence ID" value="NZ_BAABAZ010000005.1"/>
</dbReference>
<dbReference type="InterPro" id="IPR042171">
    <property type="entry name" value="Acyl-CoA_hotdog"/>
</dbReference>
<organism evidence="3 4">
    <name type="scientific">Brevibacterium daeguense</name>
    <dbReference type="NCBI Taxonomy" id="909936"/>
    <lineage>
        <taxon>Bacteria</taxon>
        <taxon>Bacillati</taxon>
        <taxon>Actinomycetota</taxon>
        <taxon>Actinomycetes</taxon>
        <taxon>Micrococcales</taxon>
        <taxon>Brevibacteriaceae</taxon>
        <taxon>Brevibacterium</taxon>
    </lineage>
</organism>
<dbReference type="SUPFAM" id="SSF54637">
    <property type="entry name" value="Thioesterase/thiol ester dehydrase-isomerase"/>
    <property type="match status" value="2"/>
</dbReference>
<dbReference type="Pfam" id="PF13622">
    <property type="entry name" value="4HBT_3"/>
    <property type="match status" value="1"/>
</dbReference>
<proteinExistence type="predicted"/>
<protein>
    <submittedName>
        <fullName evidence="3">Thioesterase family protein</fullName>
    </submittedName>
</protein>
<dbReference type="InterPro" id="IPR029069">
    <property type="entry name" value="HotDog_dom_sf"/>
</dbReference>
<sequence>MRASTDSTTAVRTFAEATAVTATTSSGVGGSGRFTADIDPDWTIGGKPNGGYLEAIMARAATAVAAHPQIVAASTHFFRAPDPGPADLEVEFVTSGRTTSQVRVRLSQQGKPKVEAMFTLGRLPQSGHAEDPSGPALRWQHPAGPAMGRPLDECPRYFPPASEFAVPILHQVDLRLEPDAAAFARGEPRGIGELRAWFDLPGQDSFDTIGLLLAADIMPPATFDIAPSGWVPTLELTTYVRALPAAGPVNIHLVANLIQGDRVDETCTIWDSRGTLVARAHQLAGIRLP</sequence>
<dbReference type="InterPro" id="IPR052389">
    <property type="entry name" value="Sec_Metab_Biosynth-Assoc"/>
</dbReference>
<gene>
    <name evidence="3" type="ORF">GCM10022261_13990</name>
</gene>